<name>A0ACC3DTJ9_9PEZI</name>
<dbReference type="Proteomes" id="UP001186974">
    <property type="component" value="Unassembled WGS sequence"/>
</dbReference>
<gene>
    <name evidence="1" type="ORF">LTS18_003266</name>
</gene>
<sequence length="198" mass="21192">MNSDLSHNHGSFENILDRVASWSRVDEINKLVKEGGKALASFSAYHDPMATSRFNTPAPETSSGSKAKTPANTAKSVTKKTPNAKAKAPTKTATAASTKNKRTRTKPERYNDVDATVAQEKAQRKAIEKAAEKKKSTTTKKNVPAKKPEVKKEPAKKNAVTSGRVTKKKAESKKAGTKVGAKKTSDKKGAKAPSENTG</sequence>
<proteinExistence type="predicted"/>
<dbReference type="EMBL" id="JAWDJW010000770">
    <property type="protein sequence ID" value="KAK3080046.1"/>
    <property type="molecule type" value="Genomic_DNA"/>
</dbReference>
<comment type="caution">
    <text evidence="1">The sequence shown here is derived from an EMBL/GenBank/DDBJ whole genome shotgun (WGS) entry which is preliminary data.</text>
</comment>
<organism evidence="1 2">
    <name type="scientific">Coniosporium uncinatum</name>
    <dbReference type="NCBI Taxonomy" id="93489"/>
    <lineage>
        <taxon>Eukaryota</taxon>
        <taxon>Fungi</taxon>
        <taxon>Dikarya</taxon>
        <taxon>Ascomycota</taxon>
        <taxon>Pezizomycotina</taxon>
        <taxon>Dothideomycetes</taxon>
        <taxon>Dothideomycetes incertae sedis</taxon>
        <taxon>Coniosporium</taxon>
    </lineage>
</organism>
<evidence type="ECO:0000313" key="1">
    <source>
        <dbReference type="EMBL" id="KAK3080046.1"/>
    </source>
</evidence>
<evidence type="ECO:0000313" key="2">
    <source>
        <dbReference type="Proteomes" id="UP001186974"/>
    </source>
</evidence>
<protein>
    <submittedName>
        <fullName evidence="1">Uncharacterized protein</fullName>
    </submittedName>
</protein>
<keyword evidence="2" id="KW-1185">Reference proteome</keyword>
<reference evidence="1" key="1">
    <citation type="submission" date="2024-09" db="EMBL/GenBank/DDBJ databases">
        <title>Black Yeasts Isolated from many extreme environments.</title>
        <authorList>
            <person name="Coleine C."/>
            <person name="Stajich J.E."/>
            <person name="Selbmann L."/>
        </authorList>
    </citation>
    <scope>NUCLEOTIDE SEQUENCE</scope>
    <source>
        <strain evidence="1">CCFEE 5737</strain>
    </source>
</reference>
<accession>A0ACC3DTJ9</accession>